<accession>A0ABU1Z7F1</accession>
<protein>
    <submittedName>
        <fullName evidence="1">Urea transport system substrate-binding protein</fullName>
    </submittedName>
</protein>
<dbReference type="Gene3D" id="3.40.50.2300">
    <property type="match status" value="2"/>
</dbReference>
<dbReference type="CDD" id="cd06355">
    <property type="entry name" value="PBP1_FmdD-like"/>
    <property type="match status" value="1"/>
</dbReference>
<evidence type="ECO:0000313" key="2">
    <source>
        <dbReference type="Proteomes" id="UP001180536"/>
    </source>
</evidence>
<keyword evidence="2" id="KW-1185">Reference proteome</keyword>
<sequence length="410" mass="43476">MRARLALLGGLILLSALALGAYLWRKPASGAEHGPIVIGQLQALTGPMGTSGRALVAAVQLAVEEINSAGGLLGRRVELRIEDTRSDPAVAAAAAARLIDEHGAVALFGCWTSACRQAVRPVVEARRHLLFYPLAHEGMERSPHVIYTGPIPNQQVLPATDWAMSGFGRRVYLIGSDGPFPRRVNAMLREFIQLGGGLVLGERYLPLDSVDVGAAIVDLQALRPDLVLSTVSGDSNGALFNALVAAGLADLPLLSFTAAEPEMRAYGGGRLGRHFTAWSYLQSLPGAANAAFLARLRASQGEAAQASDPAVSAYVAVRLWAAAVREVGSVQTDVVNANVVQQTVDAPHGYAAVDAQTRHLWRQLRIAHVKPDGQLGEVWQASRPIKPAVWPTFRSTAHWAAIVARPGGPP</sequence>
<dbReference type="InterPro" id="IPR028082">
    <property type="entry name" value="Peripla_BP_I"/>
</dbReference>
<organism evidence="1 2">
    <name type="scientific">Pelomonas aquatica</name>
    <dbReference type="NCBI Taxonomy" id="431058"/>
    <lineage>
        <taxon>Bacteria</taxon>
        <taxon>Pseudomonadati</taxon>
        <taxon>Pseudomonadota</taxon>
        <taxon>Betaproteobacteria</taxon>
        <taxon>Burkholderiales</taxon>
        <taxon>Sphaerotilaceae</taxon>
        <taxon>Roseateles</taxon>
    </lineage>
</organism>
<dbReference type="EMBL" id="JAVDXQ010000002">
    <property type="protein sequence ID" value="MDR7296559.1"/>
    <property type="molecule type" value="Genomic_DNA"/>
</dbReference>
<gene>
    <name evidence="1" type="ORF">J2X16_001898</name>
</gene>
<comment type="caution">
    <text evidence="1">The sequence shown here is derived from an EMBL/GenBank/DDBJ whole genome shotgun (WGS) entry which is preliminary data.</text>
</comment>
<dbReference type="PANTHER" id="PTHR47628">
    <property type="match status" value="1"/>
</dbReference>
<dbReference type="RefSeq" id="WP_310343958.1">
    <property type="nucleotide sequence ID" value="NZ_JAVDXQ010000002.1"/>
</dbReference>
<proteinExistence type="predicted"/>
<reference evidence="1 2" key="1">
    <citation type="submission" date="2023-07" db="EMBL/GenBank/DDBJ databases">
        <title>Sorghum-associated microbial communities from plants grown in Nebraska, USA.</title>
        <authorList>
            <person name="Schachtman D."/>
        </authorList>
    </citation>
    <scope>NUCLEOTIDE SEQUENCE [LARGE SCALE GENOMIC DNA]</scope>
    <source>
        <strain evidence="1 2">BE310</strain>
    </source>
</reference>
<name>A0ABU1Z7F1_9BURK</name>
<dbReference type="InterPro" id="IPR017777">
    <property type="entry name" value="ABC_urea-bd_UrtA"/>
</dbReference>
<dbReference type="PANTHER" id="PTHR47628:SF1">
    <property type="entry name" value="ALIPHATIC AMIDASE EXPRESSION-REGULATING PROTEIN"/>
    <property type="match status" value="1"/>
</dbReference>
<dbReference type="Pfam" id="PF13433">
    <property type="entry name" value="Peripla_BP_5"/>
    <property type="match status" value="1"/>
</dbReference>
<evidence type="ECO:0000313" key="1">
    <source>
        <dbReference type="EMBL" id="MDR7296559.1"/>
    </source>
</evidence>
<dbReference type="SUPFAM" id="SSF53822">
    <property type="entry name" value="Periplasmic binding protein-like I"/>
    <property type="match status" value="1"/>
</dbReference>
<dbReference type="Proteomes" id="UP001180536">
    <property type="component" value="Unassembled WGS sequence"/>
</dbReference>